<protein>
    <submittedName>
        <fullName evidence="1">Uncharacterized protein</fullName>
    </submittedName>
</protein>
<evidence type="ECO:0000313" key="2">
    <source>
        <dbReference type="Proteomes" id="UP000663193"/>
    </source>
</evidence>
<dbReference type="Proteomes" id="UP000663193">
    <property type="component" value="Chromosome 2"/>
</dbReference>
<evidence type="ECO:0000313" key="1">
    <source>
        <dbReference type="EMBL" id="QRC91979.1"/>
    </source>
</evidence>
<accession>A0A7U2HVM0</accession>
<gene>
    <name evidence="1" type="ORF">JI435_401880</name>
</gene>
<organism evidence="1 2">
    <name type="scientific">Phaeosphaeria nodorum (strain SN15 / ATCC MYA-4574 / FGSC 10173)</name>
    <name type="common">Glume blotch fungus</name>
    <name type="synonym">Parastagonospora nodorum</name>
    <dbReference type="NCBI Taxonomy" id="321614"/>
    <lineage>
        <taxon>Eukaryota</taxon>
        <taxon>Fungi</taxon>
        <taxon>Dikarya</taxon>
        <taxon>Ascomycota</taxon>
        <taxon>Pezizomycotina</taxon>
        <taxon>Dothideomycetes</taxon>
        <taxon>Pleosporomycetidae</taxon>
        <taxon>Pleosporales</taxon>
        <taxon>Pleosporineae</taxon>
        <taxon>Phaeosphaeriaceae</taxon>
        <taxon>Parastagonospora</taxon>
    </lineage>
</organism>
<proteinExistence type="predicted"/>
<dbReference type="AlphaFoldDB" id="A0A7U2HVM0"/>
<dbReference type="EMBL" id="CP069024">
    <property type="protein sequence ID" value="QRC91979.1"/>
    <property type="molecule type" value="Genomic_DNA"/>
</dbReference>
<keyword evidence="2" id="KW-1185">Reference proteome</keyword>
<sequence length="79" mass="8701">MVLTGERHCISRDRFVCGGEVIDDVYDRTAQVDADVTNCGKAAGVACTILVIVEFARSLQFRRSPVNSKSLFRLLEALP</sequence>
<reference evidence="2" key="1">
    <citation type="journal article" date="2021" name="BMC Genomics">
        <title>Chromosome-level genome assembly and manually-curated proteome of model necrotroph Parastagonospora nodorum Sn15 reveals a genome-wide trove of candidate effector homologs, and redundancy of virulence-related functions within an accessory chromosome.</title>
        <authorList>
            <person name="Bertazzoni S."/>
            <person name="Jones D.A.B."/>
            <person name="Phan H.T."/>
            <person name="Tan K.-C."/>
            <person name="Hane J.K."/>
        </authorList>
    </citation>
    <scope>NUCLEOTIDE SEQUENCE [LARGE SCALE GENOMIC DNA]</scope>
    <source>
        <strain evidence="2">SN15 / ATCC MYA-4574 / FGSC 10173)</strain>
    </source>
</reference>
<dbReference type="VEuPathDB" id="FungiDB:JI435_401880"/>
<name>A0A7U2HVM0_PHANO</name>